<dbReference type="EMBL" id="KV427606">
    <property type="protein sequence ID" value="KZT11802.1"/>
    <property type="molecule type" value="Genomic_DNA"/>
</dbReference>
<evidence type="ECO:0000313" key="18">
    <source>
        <dbReference type="EMBL" id="KZT11802.1"/>
    </source>
</evidence>
<dbReference type="InterPro" id="IPR055135">
    <property type="entry name" value="PRMT_dom"/>
</dbReference>
<feature type="domain" description="Protein arginine N-methyltransferase" evidence="17">
    <location>
        <begin position="304"/>
        <end position="399"/>
    </location>
</feature>
<evidence type="ECO:0000256" key="8">
    <source>
        <dbReference type="ARBA" id="ARBA00022771"/>
    </source>
</evidence>
<dbReference type="InterPro" id="IPR029063">
    <property type="entry name" value="SAM-dependent_MTases_sf"/>
</dbReference>
<dbReference type="PANTHER" id="PTHR11006:SF53">
    <property type="entry name" value="PROTEIN ARGININE N-METHYLTRANSFERASE 3"/>
    <property type="match status" value="1"/>
</dbReference>
<dbReference type="Proteomes" id="UP000076871">
    <property type="component" value="Unassembled WGS sequence"/>
</dbReference>
<evidence type="ECO:0000256" key="4">
    <source>
        <dbReference type="ARBA" id="ARBA00022603"/>
    </source>
</evidence>
<dbReference type="SUPFAM" id="SSF53335">
    <property type="entry name" value="S-adenosyl-L-methionine-dependent methyltransferases"/>
    <property type="match status" value="1"/>
</dbReference>
<gene>
    <name evidence="18" type="ORF">LAESUDRAFT_710369</name>
</gene>
<evidence type="ECO:0000256" key="11">
    <source>
        <dbReference type="ARBA" id="ARBA00049303"/>
    </source>
</evidence>
<keyword evidence="3" id="KW-0963">Cytoplasm</keyword>
<dbReference type="GO" id="GO:0005829">
    <property type="term" value="C:cytosol"/>
    <property type="evidence" value="ECO:0007669"/>
    <property type="project" value="UniProtKB-SubCell"/>
</dbReference>
<dbReference type="GO" id="GO:0042054">
    <property type="term" value="F:histone methyltransferase activity"/>
    <property type="evidence" value="ECO:0007669"/>
    <property type="project" value="TreeGrafter"/>
</dbReference>
<dbReference type="STRING" id="1314785.A0A165HJD7"/>
<dbReference type="Pfam" id="PF21137">
    <property type="entry name" value="ANM3_C2H2_Zf"/>
    <property type="match status" value="1"/>
</dbReference>
<dbReference type="OrthoDB" id="7848332at2759"/>
<dbReference type="Gene3D" id="2.70.160.11">
    <property type="entry name" value="Hnrnp arginine n-methyltransferase1"/>
    <property type="match status" value="1"/>
</dbReference>
<dbReference type="InterPro" id="IPR036236">
    <property type="entry name" value="Znf_C2H2_sf"/>
</dbReference>
<keyword evidence="4 12" id="KW-0489">Methyltransferase</keyword>
<dbReference type="AlphaFoldDB" id="A0A165HJD7"/>
<evidence type="ECO:0000313" key="19">
    <source>
        <dbReference type="Proteomes" id="UP000076871"/>
    </source>
</evidence>
<keyword evidence="19" id="KW-1185">Reference proteome</keyword>
<feature type="region of interest" description="Disordered" evidence="14">
    <location>
        <begin position="429"/>
        <end position="458"/>
    </location>
</feature>
<keyword evidence="13" id="KW-0175">Coiled coil</keyword>
<dbReference type="FunFam" id="3.40.50.150:FF:000003">
    <property type="entry name" value="Blast:Protein arginine N-methyltransferase 1"/>
    <property type="match status" value="1"/>
</dbReference>
<dbReference type="InterPro" id="IPR025799">
    <property type="entry name" value="Arg_MeTrfase"/>
</dbReference>
<dbReference type="CDD" id="cd02440">
    <property type="entry name" value="AdoMet_MTases"/>
    <property type="match status" value="1"/>
</dbReference>
<dbReference type="InterPro" id="IPR041698">
    <property type="entry name" value="Methyltransf_25"/>
</dbReference>
<dbReference type="GO" id="GO:0032259">
    <property type="term" value="P:methylation"/>
    <property type="evidence" value="ECO:0007669"/>
    <property type="project" value="UniProtKB-KW"/>
</dbReference>
<keyword evidence="5 12" id="KW-0808">Transferase</keyword>
<dbReference type="Gene3D" id="3.40.50.150">
    <property type="entry name" value="Vaccinia Virus protein VP39"/>
    <property type="match status" value="1"/>
</dbReference>
<feature type="domain" description="Protein arginine N-methyltransferase" evidence="17">
    <location>
        <begin position="449"/>
        <end position="507"/>
    </location>
</feature>
<evidence type="ECO:0000256" key="7">
    <source>
        <dbReference type="ARBA" id="ARBA00022723"/>
    </source>
</evidence>
<comment type="catalytic activity">
    <reaction evidence="10">
        <text>L-arginyl-[protein] + 2 S-adenosyl-L-methionine = N(omega),N(omega)-dimethyl-L-arginyl-[protein] + 2 S-adenosyl-L-homocysteine + 2 H(+)</text>
        <dbReference type="Rhea" id="RHEA:48096"/>
        <dbReference type="Rhea" id="RHEA-COMP:10532"/>
        <dbReference type="Rhea" id="RHEA-COMP:11991"/>
        <dbReference type="ChEBI" id="CHEBI:15378"/>
        <dbReference type="ChEBI" id="CHEBI:29965"/>
        <dbReference type="ChEBI" id="CHEBI:57856"/>
        <dbReference type="ChEBI" id="CHEBI:59789"/>
        <dbReference type="ChEBI" id="CHEBI:61897"/>
        <dbReference type="EC" id="2.1.1.319"/>
    </reaction>
    <physiologicalReaction direction="left-to-right" evidence="10">
        <dbReference type="Rhea" id="RHEA:48097"/>
    </physiologicalReaction>
</comment>
<evidence type="ECO:0000259" key="17">
    <source>
        <dbReference type="Pfam" id="PF22528"/>
    </source>
</evidence>
<evidence type="ECO:0000256" key="5">
    <source>
        <dbReference type="ARBA" id="ARBA00022679"/>
    </source>
</evidence>
<protein>
    <recommendedName>
        <fullName evidence="2">type I protein arginine methyltransferase</fullName>
        <ecNumber evidence="2">2.1.1.319</ecNumber>
    </recommendedName>
</protein>
<feature type="coiled-coil region" evidence="13">
    <location>
        <begin position="88"/>
        <end position="115"/>
    </location>
</feature>
<accession>A0A165HJD7</accession>
<evidence type="ECO:0000256" key="2">
    <source>
        <dbReference type="ARBA" id="ARBA00011925"/>
    </source>
</evidence>
<feature type="domain" description="Methyltransferase" evidence="15">
    <location>
        <begin position="191"/>
        <end position="288"/>
    </location>
</feature>
<evidence type="ECO:0000256" key="12">
    <source>
        <dbReference type="PROSITE-ProRule" id="PRU01015"/>
    </source>
</evidence>
<dbReference type="PANTHER" id="PTHR11006">
    <property type="entry name" value="PROTEIN ARGININE N-METHYLTRANSFERASE"/>
    <property type="match status" value="1"/>
</dbReference>
<sequence length="526" mass="59180">MFSENALYIKINAHLFLLALDPYQRIRLVNWIRKEKPAPSEVLALKGDESFFSSDEYLIPVLEDDPLLQTQSAAWSDSEDEQSPPTDLATAIRRIHTLEKKVQQAKQDLAEYRAFVGERLSQSAFGEVLADRVASSSTTHVARPLRDDDSHYFQSYGENDIHSIMIQDKVRTATYAKFIMSSTELFRDAIVLDVGCGTGILSLFAARAGARRVFAVDASDIADKARQIVKDNKLDDVITVIRGKIEDIKLPDDVKHVDVIISEWMGYALLYESMLDSVLRARDRFLDPEQGVMAPSQCRMMLGLCEASEVFKERVGFWSDIYGFDLSAMGNDVYEDAIVDVVGPETMLSEYCMIKDLYLPNINPKQLDFSVPFKLVSIADRRTKVHALLVYFDVFFAEDGQPVPPDTEAYVVREGDPVLAEVWPLGGRPHPSRRMSSGEGLRGKVRPKVTSFSTGPQSMPTHWKQTIFLLRDPITVHEGTTVHGTFKCRKSEGNSRELDVEIHYVVKAPADEQAIGDAVVQMYKVR</sequence>
<dbReference type="GO" id="GO:0005634">
    <property type="term" value="C:nucleus"/>
    <property type="evidence" value="ECO:0007669"/>
    <property type="project" value="TreeGrafter"/>
</dbReference>
<comment type="catalytic activity">
    <reaction evidence="11">
        <text>L-arginyl-[protein] + S-adenosyl-L-methionine = N(omega)-methyl-L-arginyl-[protein] + S-adenosyl-L-homocysteine + H(+)</text>
        <dbReference type="Rhea" id="RHEA:48100"/>
        <dbReference type="Rhea" id="RHEA-COMP:10532"/>
        <dbReference type="Rhea" id="RHEA-COMP:11990"/>
        <dbReference type="ChEBI" id="CHEBI:15378"/>
        <dbReference type="ChEBI" id="CHEBI:29965"/>
        <dbReference type="ChEBI" id="CHEBI:57856"/>
        <dbReference type="ChEBI" id="CHEBI:59789"/>
        <dbReference type="ChEBI" id="CHEBI:65280"/>
    </reaction>
    <physiologicalReaction direction="left-to-right" evidence="11">
        <dbReference type="Rhea" id="RHEA:48101"/>
    </physiologicalReaction>
</comment>
<evidence type="ECO:0000256" key="14">
    <source>
        <dbReference type="SAM" id="MobiDB-lite"/>
    </source>
</evidence>
<dbReference type="SUPFAM" id="SSF57667">
    <property type="entry name" value="beta-beta-alpha zinc fingers"/>
    <property type="match status" value="1"/>
</dbReference>
<evidence type="ECO:0000256" key="6">
    <source>
        <dbReference type="ARBA" id="ARBA00022691"/>
    </source>
</evidence>
<dbReference type="InParanoid" id="A0A165HJD7"/>
<evidence type="ECO:0000256" key="10">
    <source>
        <dbReference type="ARBA" id="ARBA00047384"/>
    </source>
</evidence>
<evidence type="ECO:0000256" key="3">
    <source>
        <dbReference type="ARBA" id="ARBA00022490"/>
    </source>
</evidence>
<dbReference type="RefSeq" id="XP_040769450.1">
    <property type="nucleotide sequence ID" value="XM_040906761.1"/>
</dbReference>
<evidence type="ECO:0000256" key="1">
    <source>
        <dbReference type="ARBA" id="ARBA00004514"/>
    </source>
</evidence>
<dbReference type="Pfam" id="PF13649">
    <property type="entry name" value="Methyltransf_25"/>
    <property type="match status" value="1"/>
</dbReference>
<evidence type="ECO:0000256" key="13">
    <source>
        <dbReference type="SAM" id="Coils"/>
    </source>
</evidence>
<name>A0A165HJD7_9APHY</name>
<evidence type="ECO:0000256" key="9">
    <source>
        <dbReference type="ARBA" id="ARBA00022833"/>
    </source>
</evidence>
<keyword evidence="7" id="KW-0479">Metal-binding</keyword>
<keyword evidence="9" id="KW-0862">Zinc</keyword>
<dbReference type="GO" id="GO:0008270">
    <property type="term" value="F:zinc ion binding"/>
    <property type="evidence" value="ECO:0007669"/>
    <property type="project" value="UniProtKB-KW"/>
</dbReference>
<organism evidence="18 19">
    <name type="scientific">Laetiporus sulphureus 93-53</name>
    <dbReference type="NCBI Taxonomy" id="1314785"/>
    <lineage>
        <taxon>Eukaryota</taxon>
        <taxon>Fungi</taxon>
        <taxon>Dikarya</taxon>
        <taxon>Basidiomycota</taxon>
        <taxon>Agaricomycotina</taxon>
        <taxon>Agaricomycetes</taxon>
        <taxon>Polyporales</taxon>
        <taxon>Laetiporus</taxon>
    </lineage>
</organism>
<reference evidence="18 19" key="1">
    <citation type="journal article" date="2016" name="Mol. Biol. Evol.">
        <title>Comparative Genomics of Early-Diverging Mushroom-Forming Fungi Provides Insights into the Origins of Lignocellulose Decay Capabilities.</title>
        <authorList>
            <person name="Nagy L.G."/>
            <person name="Riley R."/>
            <person name="Tritt A."/>
            <person name="Adam C."/>
            <person name="Daum C."/>
            <person name="Floudas D."/>
            <person name="Sun H."/>
            <person name="Yadav J.S."/>
            <person name="Pangilinan J."/>
            <person name="Larsson K.H."/>
            <person name="Matsuura K."/>
            <person name="Barry K."/>
            <person name="Labutti K."/>
            <person name="Kuo R."/>
            <person name="Ohm R.A."/>
            <person name="Bhattacharya S.S."/>
            <person name="Shirouzu T."/>
            <person name="Yoshinaga Y."/>
            <person name="Martin F.M."/>
            <person name="Grigoriev I.V."/>
            <person name="Hibbett D.S."/>
        </authorList>
    </citation>
    <scope>NUCLEOTIDE SEQUENCE [LARGE SCALE GENOMIC DNA]</scope>
    <source>
        <strain evidence="18 19">93-53</strain>
    </source>
</reference>
<evidence type="ECO:0000259" key="15">
    <source>
        <dbReference type="Pfam" id="PF13649"/>
    </source>
</evidence>
<dbReference type="FunCoup" id="A0A165HJD7">
    <property type="interactions" value="185"/>
</dbReference>
<dbReference type="GO" id="GO:0035242">
    <property type="term" value="F:protein-arginine omega-N asymmetric methyltransferase activity"/>
    <property type="evidence" value="ECO:0007669"/>
    <property type="project" value="UniProtKB-EC"/>
</dbReference>
<dbReference type="GeneID" id="63823790"/>
<dbReference type="PROSITE" id="PS51678">
    <property type="entry name" value="SAM_MT_PRMT"/>
    <property type="match status" value="1"/>
</dbReference>
<dbReference type="EC" id="2.1.1.319" evidence="2"/>
<keyword evidence="6 12" id="KW-0949">S-adenosyl-L-methionine</keyword>
<dbReference type="Pfam" id="PF22528">
    <property type="entry name" value="PRMT_C"/>
    <property type="match status" value="2"/>
</dbReference>
<keyword evidence="8" id="KW-0863">Zinc-finger</keyword>
<evidence type="ECO:0000259" key="16">
    <source>
        <dbReference type="Pfam" id="PF21137"/>
    </source>
</evidence>
<proteinExistence type="predicted"/>
<dbReference type="InterPro" id="IPR049482">
    <property type="entry name" value="ANM3-like_C2H2_Zf"/>
</dbReference>
<comment type="subcellular location">
    <subcellularLocation>
        <location evidence="1">Cytoplasm</location>
        <location evidence="1">Cytosol</location>
    </subcellularLocation>
</comment>
<feature type="domain" description="Protein arginine N-methyltransferase 3-like C2H2 zinc finger" evidence="16">
    <location>
        <begin position="19"/>
        <end position="60"/>
    </location>
</feature>